<name>A0A8H5MCQ3_9AGAR</name>
<dbReference type="AlphaFoldDB" id="A0A8H5MCQ3"/>
<gene>
    <name evidence="1" type="ORF">D9757_004903</name>
</gene>
<dbReference type="Proteomes" id="UP000518752">
    <property type="component" value="Unassembled WGS sequence"/>
</dbReference>
<dbReference type="OrthoDB" id="3229989at2759"/>
<keyword evidence="2" id="KW-1185">Reference proteome</keyword>
<organism evidence="1 2">
    <name type="scientific">Collybiopsis confluens</name>
    <dbReference type="NCBI Taxonomy" id="2823264"/>
    <lineage>
        <taxon>Eukaryota</taxon>
        <taxon>Fungi</taxon>
        <taxon>Dikarya</taxon>
        <taxon>Basidiomycota</taxon>
        <taxon>Agaricomycotina</taxon>
        <taxon>Agaricomycetes</taxon>
        <taxon>Agaricomycetidae</taxon>
        <taxon>Agaricales</taxon>
        <taxon>Marasmiineae</taxon>
        <taxon>Omphalotaceae</taxon>
        <taxon>Collybiopsis</taxon>
    </lineage>
</organism>
<accession>A0A8H5MCQ3</accession>
<protein>
    <submittedName>
        <fullName evidence="1">Uncharacterized protein</fullName>
    </submittedName>
</protein>
<reference evidence="1 2" key="1">
    <citation type="journal article" date="2020" name="ISME J.">
        <title>Uncovering the hidden diversity of litter-decomposition mechanisms in mushroom-forming fungi.</title>
        <authorList>
            <person name="Floudas D."/>
            <person name="Bentzer J."/>
            <person name="Ahren D."/>
            <person name="Johansson T."/>
            <person name="Persson P."/>
            <person name="Tunlid A."/>
        </authorList>
    </citation>
    <scope>NUCLEOTIDE SEQUENCE [LARGE SCALE GENOMIC DNA]</scope>
    <source>
        <strain evidence="1 2">CBS 406.79</strain>
    </source>
</reference>
<comment type="caution">
    <text evidence="1">The sequence shown here is derived from an EMBL/GenBank/DDBJ whole genome shotgun (WGS) entry which is preliminary data.</text>
</comment>
<evidence type="ECO:0000313" key="1">
    <source>
        <dbReference type="EMBL" id="KAF5389168.1"/>
    </source>
</evidence>
<dbReference type="EMBL" id="JAACJN010000024">
    <property type="protein sequence ID" value="KAF5389168.1"/>
    <property type="molecule type" value="Genomic_DNA"/>
</dbReference>
<sequence length="147" mass="16522">MDRFFSPLTPEAVAYSHISQNSYDWDIHHLDVDEALVAGCAAYDAFDRYLRKEDLFILPRTRSELQSVLKRYSYDSIHNAISKSRSTLQPGVTAESANLQRIQFELSSTPAIILLSSFAYTVPPLLPTATMNSAPPRPLNQTDYAPI</sequence>
<proteinExistence type="predicted"/>
<evidence type="ECO:0000313" key="2">
    <source>
        <dbReference type="Proteomes" id="UP000518752"/>
    </source>
</evidence>